<accession>A0A9P4K338</accession>
<evidence type="ECO:0000313" key="3">
    <source>
        <dbReference type="Proteomes" id="UP000800093"/>
    </source>
</evidence>
<keyword evidence="3" id="KW-1185">Reference proteome</keyword>
<protein>
    <submittedName>
        <fullName evidence="2">Uncharacterized protein</fullName>
    </submittedName>
</protein>
<dbReference type="Proteomes" id="UP000800093">
    <property type="component" value="Unassembled WGS sequence"/>
</dbReference>
<dbReference type="AlphaFoldDB" id="A0A9P4K338"/>
<gene>
    <name evidence="2" type="ORF">CC78DRAFT_583951</name>
</gene>
<feature type="region of interest" description="Disordered" evidence="1">
    <location>
        <begin position="45"/>
        <end position="64"/>
    </location>
</feature>
<feature type="compositionally biased region" description="Basic and acidic residues" evidence="1">
    <location>
        <begin position="51"/>
        <end position="64"/>
    </location>
</feature>
<comment type="caution">
    <text evidence="2">The sequence shown here is derived from an EMBL/GenBank/DDBJ whole genome shotgun (WGS) entry which is preliminary data.</text>
</comment>
<sequence length="134" mass="15682">MADELANKPSKRPLEVASDDEPDQKAMRIAKYRKKKYRRLQKLASTHAVNKKKEEREERERIPRTMEATGTYGFKLDQLRSHDFVYDLSRKGSFLVTDGVLQKSWPGTKRNIIEQEADFTRTNLSLQTLRVLNK</sequence>
<reference evidence="3" key="1">
    <citation type="journal article" date="2020" name="Stud. Mycol.">
        <title>101 Dothideomycetes genomes: A test case for predicting lifestyles and emergence of pathogens.</title>
        <authorList>
            <person name="Haridas S."/>
            <person name="Albert R."/>
            <person name="Binder M."/>
            <person name="Bloem J."/>
            <person name="LaButti K."/>
            <person name="Salamov A."/>
            <person name="Andreopoulos B."/>
            <person name="Baker S."/>
            <person name="Barry K."/>
            <person name="Bills G."/>
            <person name="Bluhm B."/>
            <person name="Cannon C."/>
            <person name="Castanera R."/>
            <person name="Culley D."/>
            <person name="Daum C."/>
            <person name="Ezra D."/>
            <person name="Gonzalez J."/>
            <person name="Henrissat B."/>
            <person name="Kuo A."/>
            <person name="Liang C."/>
            <person name="Lipzen A."/>
            <person name="Lutzoni F."/>
            <person name="Magnuson J."/>
            <person name="Mondo S."/>
            <person name="Nolan M."/>
            <person name="Ohm R."/>
            <person name="Pangilinan J."/>
            <person name="Park H.-J."/>
            <person name="Ramirez L."/>
            <person name="Alfaro M."/>
            <person name="Sun H."/>
            <person name="Tritt A."/>
            <person name="Yoshinaga Y."/>
            <person name="Zwiers L.-H."/>
            <person name="Turgeon B."/>
            <person name="Goodwin S."/>
            <person name="Spatafora J."/>
            <person name="Crous P."/>
            <person name="Grigoriev I."/>
        </authorList>
    </citation>
    <scope>NUCLEOTIDE SEQUENCE [LARGE SCALE GENOMIC DNA]</scope>
    <source>
        <strain evidence="3">CBS 304.66</strain>
    </source>
</reference>
<name>A0A9P4K338_9PLEO</name>
<organism evidence="2 3">
    <name type="scientific">Lojkania enalia</name>
    <dbReference type="NCBI Taxonomy" id="147567"/>
    <lineage>
        <taxon>Eukaryota</taxon>
        <taxon>Fungi</taxon>
        <taxon>Dikarya</taxon>
        <taxon>Ascomycota</taxon>
        <taxon>Pezizomycotina</taxon>
        <taxon>Dothideomycetes</taxon>
        <taxon>Pleosporomycetidae</taxon>
        <taxon>Pleosporales</taxon>
        <taxon>Pleosporales incertae sedis</taxon>
        <taxon>Lojkania</taxon>
    </lineage>
</organism>
<proteinExistence type="predicted"/>
<feature type="region of interest" description="Disordered" evidence="1">
    <location>
        <begin position="1"/>
        <end position="25"/>
    </location>
</feature>
<evidence type="ECO:0000313" key="2">
    <source>
        <dbReference type="EMBL" id="KAF2261226.1"/>
    </source>
</evidence>
<dbReference type="EMBL" id="ML986662">
    <property type="protein sequence ID" value="KAF2261226.1"/>
    <property type="molecule type" value="Genomic_DNA"/>
</dbReference>
<evidence type="ECO:0000256" key="1">
    <source>
        <dbReference type="SAM" id="MobiDB-lite"/>
    </source>
</evidence>